<dbReference type="PANTHER" id="PTHR30543:SF21">
    <property type="entry name" value="NAD(P)H-DEPENDENT FMN REDUCTASE LOT6"/>
    <property type="match status" value="1"/>
</dbReference>
<dbReference type="InterPro" id="IPR029039">
    <property type="entry name" value="Flavoprotein-like_sf"/>
</dbReference>
<protein>
    <submittedName>
        <fullName evidence="2">NADPH-dependent FMN reductase</fullName>
        <ecNumber evidence="2">1.-.-.-</ecNumber>
    </submittedName>
</protein>
<feature type="domain" description="NADPH-dependent FMN reductase-like" evidence="1">
    <location>
        <begin position="3"/>
        <end position="139"/>
    </location>
</feature>
<dbReference type="InterPro" id="IPR005025">
    <property type="entry name" value="FMN_Rdtase-like_dom"/>
</dbReference>
<dbReference type="GO" id="GO:0016491">
    <property type="term" value="F:oxidoreductase activity"/>
    <property type="evidence" value="ECO:0007669"/>
    <property type="project" value="UniProtKB-KW"/>
</dbReference>
<dbReference type="Gene3D" id="3.40.50.360">
    <property type="match status" value="1"/>
</dbReference>
<reference evidence="3" key="1">
    <citation type="journal article" date="2019" name="Int. J. Syst. Evol. Microbiol.">
        <title>The Global Catalogue of Microorganisms (GCM) 10K type strain sequencing project: providing services to taxonomists for standard genome sequencing and annotation.</title>
        <authorList>
            <consortium name="The Broad Institute Genomics Platform"/>
            <consortium name="The Broad Institute Genome Sequencing Center for Infectious Disease"/>
            <person name="Wu L."/>
            <person name="Ma J."/>
        </authorList>
    </citation>
    <scope>NUCLEOTIDE SEQUENCE [LARGE SCALE GENOMIC DNA]</scope>
    <source>
        <strain evidence="3">CGMCC 4.7093</strain>
    </source>
</reference>
<accession>A0ABV9YJG0</accession>
<keyword evidence="2" id="KW-0560">Oxidoreductase</keyword>
<dbReference type="Proteomes" id="UP001595947">
    <property type="component" value="Unassembled WGS sequence"/>
</dbReference>
<proteinExistence type="predicted"/>
<sequence length="179" mass="18197">MATVLLISGSTRAGSTNTAVIRTAAALEPERTRVYTGLAALPAFNPDDDADPLPPVVAELREALAAADALLVCTPEYAGALPGAFKNLLDWTVGGAEMPGLPVGWVNTAGVAAPTGGRGAHTELSTVLGYVGARVVEQGCRRVPLARAQVGDDGLIADPDVRAEITAALDALVRTSAEG</sequence>
<dbReference type="InterPro" id="IPR050712">
    <property type="entry name" value="NAD(P)H-dep_reductase"/>
</dbReference>
<keyword evidence="3" id="KW-1185">Reference proteome</keyword>
<dbReference type="SUPFAM" id="SSF52218">
    <property type="entry name" value="Flavoproteins"/>
    <property type="match status" value="1"/>
</dbReference>
<dbReference type="PANTHER" id="PTHR30543">
    <property type="entry name" value="CHROMATE REDUCTASE"/>
    <property type="match status" value="1"/>
</dbReference>
<comment type="caution">
    <text evidence="2">The sequence shown here is derived from an EMBL/GenBank/DDBJ whole genome shotgun (WGS) entry which is preliminary data.</text>
</comment>
<organism evidence="2 3">
    <name type="scientific">Actinomycetospora atypica</name>
    <dbReference type="NCBI Taxonomy" id="1290095"/>
    <lineage>
        <taxon>Bacteria</taxon>
        <taxon>Bacillati</taxon>
        <taxon>Actinomycetota</taxon>
        <taxon>Actinomycetes</taxon>
        <taxon>Pseudonocardiales</taxon>
        <taxon>Pseudonocardiaceae</taxon>
        <taxon>Actinomycetospora</taxon>
    </lineage>
</organism>
<dbReference type="RefSeq" id="WP_378034888.1">
    <property type="nucleotide sequence ID" value="NZ_JBHSIV010000004.1"/>
</dbReference>
<dbReference type="EMBL" id="JBHSIV010000004">
    <property type="protein sequence ID" value="MFC5061533.1"/>
    <property type="molecule type" value="Genomic_DNA"/>
</dbReference>
<evidence type="ECO:0000313" key="3">
    <source>
        <dbReference type="Proteomes" id="UP001595947"/>
    </source>
</evidence>
<dbReference type="EC" id="1.-.-.-" evidence="2"/>
<gene>
    <name evidence="2" type="ORF">ACFPBZ_04900</name>
</gene>
<evidence type="ECO:0000313" key="2">
    <source>
        <dbReference type="EMBL" id="MFC5061533.1"/>
    </source>
</evidence>
<name>A0ABV9YJG0_9PSEU</name>
<dbReference type="Pfam" id="PF03358">
    <property type="entry name" value="FMN_red"/>
    <property type="match status" value="1"/>
</dbReference>
<evidence type="ECO:0000259" key="1">
    <source>
        <dbReference type="Pfam" id="PF03358"/>
    </source>
</evidence>